<keyword evidence="2" id="KW-0479">Metal-binding</keyword>
<evidence type="ECO:0000256" key="2">
    <source>
        <dbReference type="ARBA" id="ARBA00022723"/>
    </source>
</evidence>
<dbReference type="GO" id="GO:0046872">
    <property type="term" value="F:metal ion binding"/>
    <property type="evidence" value="ECO:0007669"/>
    <property type="project" value="UniProtKB-KW"/>
</dbReference>
<keyword evidence="4" id="KW-0411">Iron-sulfur</keyword>
<protein>
    <recommendedName>
        <fullName evidence="7">Rieske domain-containing protein</fullName>
    </recommendedName>
</protein>
<dbReference type="Gene3D" id="2.102.10.10">
    <property type="entry name" value="Rieske [2Fe-2S] iron-sulphur domain"/>
    <property type="match status" value="1"/>
</dbReference>
<dbReference type="Pfam" id="PF00355">
    <property type="entry name" value="Rieske"/>
    <property type="match status" value="1"/>
</dbReference>
<evidence type="ECO:0000313" key="9">
    <source>
        <dbReference type="Proteomes" id="UP000250918"/>
    </source>
</evidence>
<reference evidence="8 9" key="1">
    <citation type="journal article" date="2018" name="ISME J.">
        <title>A methanotrophic archaeon couples anaerobic oxidation of methane to Fe(III) reduction.</title>
        <authorList>
            <person name="Cai C."/>
            <person name="Leu A.O."/>
            <person name="Xie G.J."/>
            <person name="Guo J."/>
            <person name="Feng Y."/>
            <person name="Zhao J.X."/>
            <person name="Tyson G.W."/>
            <person name="Yuan Z."/>
            <person name="Hu S."/>
        </authorList>
    </citation>
    <scope>NUCLEOTIDE SEQUENCE [LARGE SCALE GENOMIC DNA]</scope>
    <source>
        <strain evidence="8">FeB_12</strain>
    </source>
</reference>
<dbReference type="AlphaFoldDB" id="A0A855X0W9"/>
<sequence length="101" mass="11542">MSQRIKMCQVNELPAGRVVEKRIMARRVAVFNDRGTFYAIESDCKHMKASLAAGEVAEGVVTCRWHQWKYDLRTGECLGRPGMRLRTYPVEIVDDTIILVV</sequence>
<dbReference type="InterPro" id="IPR036922">
    <property type="entry name" value="Rieske_2Fe-2S_sf"/>
</dbReference>
<dbReference type="InterPro" id="IPR017941">
    <property type="entry name" value="Rieske_2Fe-2S"/>
</dbReference>
<evidence type="ECO:0000256" key="1">
    <source>
        <dbReference type="ARBA" id="ARBA00022714"/>
    </source>
</evidence>
<keyword evidence="1" id="KW-0001">2Fe-2S</keyword>
<evidence type="ECO:0000256" key="5">
    <source>
        <dbReference type="ARBA" id="ARBA00034078"/>
    </source>
</evidence>
<dbReference type="SUPFAM" id="SSF50022">
    <property type="entry name" value="ISP domain"/>
    <property type="match status" value="1"/>
</dbReference>
<comment type="caution">
    <text evidence="8">The sequence shown here is derived from an EMBL/GenBank/DDBJ whole genome shotgun (WGS) entry which is preliminary data.</text>
</comment>
<proteinExistence type="inferred from homology"/>
<comment type="cofactor">
    <cofactor evidence="5">
        <name>[2Fe-2S] cluster</name>
        <dbReference type="ChEBI" id="CHEBI:190135"/>
    </cofactor>
</comment>
<accession>A0A855X0W9</accession>
<evidence type="ECO:0000256" key="3">
    <source>
        <dbReference type="ARBA" id="ARBA00023004"/>
    </source>
</evidence>
<evidence type="ECO:0000259" key="7">
    <source>
        <dbReference type="PROSITE" id="PS51296"/>
    </source>
</evidence>
<dbReference type="PANTHER" id="PTHR21496:SF0">
    <property type="entry name" value="RIESKE DOMAIN-CONTAINING PROTEIN"/>
    <property type="match status" value="1"/>
</dbReference>
<gene>
    <name evidence="8" type="ORF">C3F09_11005</name>
</gene>
<comment type="similarity">
    <text evidence="6">Belongs to the bacterial ring-hydroxylating dioxygenase ferredoxin component family.</text>
</comment>
<dbReference type="Proteomes" id="UP000250918">
    <property type="component" value="Unassembled WGS sequence"/>
</dbReference>
<feature type="domain" description="Rieske" evidence="7">
    <location>
        <begin position="5"/>
        <end position="99"/>
    </location>
</feature>
<evidence type="ECO:0000313" key="8">
    <source>
        <dbReference type="EMBL" id="PWB68793.1"/>
    </source>
</evidence>
<evidence type="ECO:0000256" key="4">
    <source>
        <dbReference type="ARBA" id="ARBA00023014"/>
    </source>
</evidence>
<name>A0A855X0W9_9BACT</name>
<dbReference type="GO" id="GO:0051537">
    <property type="term" value="F:2 iron, 2 sulfur cluster binding"/>
    <property type="evidence" value="ECO:0007669"/>
    <property type="project" value="UniProtKB-KW"/>
</dbReference>
<dbReference type="PROSITE" id="PS51296">
    <property type="entry name" value="RIESKE"/>
    <property type="match status" value="1"/>
</dbReference>
<evidence type="ECO:0000256" key="6">
    <source>
        <dbReference type="ARBA" id="ARBA00038001"/>
    </source>
</evidence>
<organism evidence="8 9">
    <name type="scientific">candidate division GN15 bacterium</name>
    <dbReference type="NCBI Taxonomy" id="2072418"/>
    <lineage>
        <taxon>Bacteria</taxon>
        <taxon>candidate division GN15</taxon>
    </lineage>
</organism>
<dbReference type="PANTHER" id="PTHR21496">
    <property type="entry name" value="FERREDOXIN-RELATED"/>
    <property type="match status" value="1"/>
</dbReference>
<keyword evidence="3" id="KW-0408">Iron</keyword>
<dbReference type="EMBL" id="PQAP01000191">
    <property type="protein sequence ID" value="PWB68793.1"/>
    <property type="molecule type" value="Genomic_DNA"/>
</dbReference>